<feature type="region of interest" description="Disordered" evidence="4">
    <location>
        <begin position="627"/>
        <end position="647"/>
    </location>
</feature>
<name>E4XTJ5_OIKDI</name>
<keyword evidence="1 3" id="KW-0853">WD repeat</keyword>
<feature type="compositionally biased region" description="Polar residues" evidence="4">
    <location>
        <begin position="770"/>
        <end position="782"/>
    </location>
</feature>
<evidence type="ECO:0000313" key="7">
    <source>
        <dbReference type="Proteomes" id="UP000001307"/>
    </source>
</evidence>
<evidence type="ECO:0000256" key="1">
    <source>
        <dbReference type="ARBA" id="ARBA00022574"/>
    </source>
</evidence>
<accession>E4XTJ5</accession>
<feature type="region of interest" description="Disordered" evidence="4">
    <location>
        <begin position="755"/>
        <end position="790"/>
    </location>
</feature>
<dbReference type="Pfam" id="PF00400">
    <property type="entry name" value="WD40"/>
    <property type="match status" value="3"/>
</dbReference>
<feature type="domain" description="Anaphase-promoting complex subunit 4-like WD40" evidence="5">
    <location>
        <begin position="363"/>
        <end position="456"/>
    </location>
</feature>
<dbReference type="InterPro" id="IPR019775">
    <property type="entry name" value="WD40_repeat_CS"/>
</dbReference>
<evidence type="ECO:0000259" key="5">
    <source>
        <dbReference type="Pfam" id="PF12894"/>
    </source>
</evidence>
<proteinExistence type="predicted"/>
<dbReference type="Proteomes" id="UP000001307">
    <property type="component" value="Unassembled WGS sequence"/>
</dbReference>
<dbReference type="InParanoid" id="E4XTJ5"/>
<dbReference type="EMBL" id="FN653156">
    <property type="protein sequence ID" value="CBY13057.1"/>
    <property type="molecule type" value="Genomic_DNA"/>
</dbReference>
<dbReference type="SUPFAM" id="SSF50978">
    <property type="entry name" value="WD40 repeat-like"/>
    <property type="match status" value="2"/>
</dbReference>
<dbReference type="InterPro" id="IPR024977">
    <property type="entry name" value="Apc4-like_WD40_dom"/>
</dbReference>
<dbReference type="SMART" id="SM00320">
    <property type="entry name" value="WD40"/>
    <property type="match status" value="7"/>
</dbReference>
<dbReference type="PANTHER" id="PTHR45589:SF1">
    <property type="entry name" value="WD REPEAT DOMAIN 62, ISOFORM G"/>
    <property type="match status" value="1"/>
</dbReference>
<dbReference type="InterPro" id="IPR001680">
    <property type="entry name" value="WD40_rpt"/>
</dbReference>
<evidence type="ECO:0000313" key="6">
    <source>
        <dbReference type="EMBL" id="CBY13057.1"/>
    </source>
</evidence>
<evidence type="ECO:0000256" key="3">
    <source>
        <dbReference type="PROSITE-ProRule" id="PRU00221"/>
    </source>
</evidence>
<feature type="repeat" description="WD" evidence="3">
    <location>
        <begin position="308"/>
        <end position="348"/>
    </location>
</feature>
<dbReference type="Gene3D" id="2.130.10.10">
    <property type="entry name" value="YVTN repeat-like/Quinoprotein amine dehydrogenase"/>
    <property type="match status" value="3"/>
</dbReference>
<dbReference type="AlphaFoldDB" id="E4XTJ5"/>
<dbReference type="InterPro" id="IPR052779">
    <property type="entry name" value="WDR62"/>
</dbReference>
<keyword evidence="7" id="KW-1185">Reference proteome</keyword>
<protein>
    <recommendedName>
        <fullName evidence="5">Anaphase-promoting complex subunit 4-like WD40 domain-containing protein</fullName>
    </recommendedName>
</protein>
<evidence type="ECO:0000256" key="4">
    <source>
        <dbReference type="SAM" id="MobiDB-lite"/>
    </source>
</evidence>
<organism evidence="6">
    <name type="scientific">Oikopleura dioica</name>
    <name type="common">Tunicate</name>
    <dbReference type="NCBI Taxonomy" id="34765"/>
    <lineage>
        <taxon>Eukaryota</taxon>
        <taxon>Metazoa</taxon>
        <taxon>Chordata</taxon>
        <taxon>Tunicata</taxon>
        <taxon>Appendicularia</taxon>
        <taxon>Copelata</taxon>
        <taxon>Oikopleuridae</taxon>
        <taxon>Oikopleura</taxon>
    </lineage>
</organism>
<reference evidence="6" key="1">
    <citation type="journal article" date="2010" name="Science">
        <title>Plasticity of animal genome architecture unmasked by rapid evolution of a pelagic tunicate.</title>
        <authorList>
            <person name="Denoeud F."/>
            <person name="Henriet S."/>
            <person name="Mungpakdee S."/>
            <person name="Aury J.M."/>
            <person name="Da Silva C."/>
            <person name="Brinkmann H."/>
            <person name="Mikhaleva J."/>
            <person name="Olsen L.C."/>
            <person name="Jubin C."/>
            <person name="Canestro C."/>
            <person name="Bouquet J.M."/>
            <person name="Danks G."/>
            <person name="Poulain J."/>
            <person name="Campsteijn C."/>
            <person name="Adamski M."/>
            <person name="Cross I."/>
            <person name="Yadetie F."/>
            <person name="Muffato M."/>
            <person name="Louis A."/>
            <person name="Butcher S."/>
            <person name="Tsagkogeorga G."/>
            <person name="Konrad A."/>
            <person name="Singh S."/>
            <person name="Jensen M.F."/>
            <person name="Cong E.H."/>
            <person name="Eikeseth-Otteraa H."/>
            <person name="Noel B."/>
            <person name="Anthouard V."/>
            <person name="Porcel B.M."/>
            <person name="Kachouri-Lafond R."/>
            <person name="Nishino A."/>
            <person name="Ugolini M."/>
            <person name="Chourrout P."/>
            <person name="Nishida H."/>
            <person name="Aasland R."/>
            <person name="Huzurbazar S."/>
            <person name="Westhof E."/>
            <person name="Delsuc F."/>
            <person name="Lehrach H."/>
            <person name="Reinhardt R."/>
            <person name="Weissenbach J."/>
            <person name="Roy S.W."/>
            <person name="Artiguenave F."/>
            <person name="Postlethwait J.H."/>
            <person name="Manak J.R."/>
            <person name="Thompson E.M."/>
            <person name="Jaillon O."/>
            <person name="Du Pasquier L."/>
            <person name="Boudinot P."/>
            <person name="Liberles D.A."/>
            <person name="Volff J.N."/>
            <person name="Philippe H."/>
            <person name="Lenhard B."/>
            <person name="Roest Crollius H."/>
            <person name="Wincker P."/>
            <person name="Chourrout D."/>
        </authorList>
    </citation>
    <scope>NUCLEOTIDE SEQUENCE [LARGE SCALE GENOMIC DNA]</scope>
</reference>
<evidence type="ECO:0000256" key="2">
    <source>
        <dbReference type="ARBA" id="ARBA00022737"/>
    </source>
</evidence>
<gene>
    <name evidence="6" type="ORF">GSOID_T00003801001</name>
</gene>
<dbReference type="Pfam" id="PF12894">
    <property type="entry name" value="ANAPC4_WD40"/>
    <property type="match status" value="1"/>
</dbReference>
<dbReference type="InterPro" id="IPR015943">
    <property type="entry name" value="WD40/YVTN_repeat-like_dom_sf"/>
</dbReference>
<keyword evidence="2" id="KW-0677">Repeat</keyword>
<dbReference type="PROSITE" id="PS00678">
    <property type="entry name" value="WD_REPEATS_1"/>
    <property type="match status" value="1"/>
</dbReference>
<dbReference type="PROSITE" id="PS50082">
    <property type="entry name" value="WD_REPEATS_2"/>
    <property type="match status" value="1"/>
</dbReference>
<dbReference type="PANTHER" id="PTHR45589">
    <property type="entry name" value="WD REPEAT DOMAIN 62, ISOFORM G"/>
    <property type="match status" value="1"/>
</dbReference>
<dbReference type="InterPro" id="IPR036322">
    <property type="entry name" value="WD40_repeat_dom_sf"/>
</dbReference>
<dbReference type="OrthoDB" id="6154712at2759"/>
<sequence>MELRAVNGVTVTGPTRISSNAGTFCWTSGPFVTIAEGERGLDNADYVSVKRSISCLALSPDKKRLVTGEAGKDPCVRVWCRESKKYSAKFSGHRFEIINVAWHPEGKHVLSCGDQHDRQVFIWCLKTNARIATSRLQQEPLFSLFFSTKTFITVGKGLIRFWTFPSQKARVSVQMLTGRNAPLKQRKDHTFIDACATSTNVFAVAEEGIAKLSGTRSLQSWFDHSKCHCISTNGEQLFVGVKTDYGGCVLVLTTNFHRLCEMALGIEYPPIPVAIAPVRDNQVFVVYQDRSCTLWDSDLETARILEEYAGIRGPVNSLTAFEQNTVISGSTDGTCRVWELGSQDIFQVEIYATVDDKSIRVVALNESRDTLAVGLSNGNIELYRRVLSEATEQPTWSRFDNIQAHNGEVTSISWRKDMLATGGRDRFVHVIFINSARPSLTVDFHTSSVTAVNWIVDEDENATLVSGGADKALFFLAPTDETLEREKWIKTASSICDIKGRKHAYVAQGKQVASYDIRGELIKKYETEKWTKNLISICLDDKEEFLAASCQVNVVVFEVERASVGHVVPVHAISIALVMSAMTPILIAGDLEGNISMWRTTAGPMIHRSHSLPLPSVPEMSARQGMSASARTPKAQNDFEEKKVRRRSKWSSMPTPFKIKAALDCSAVTVYDEDEEDAEEVDLDLPELTLEDTDFLGETVIAANKSASPDADSNESLEAHFATCRSELPDFPEIPTEEFSRPSLSTNAIKRLSSQRTATETIIEEDPAKNDSSGISSASFNSPRKEDRPIGERIESMIAEISDLSAAEVKEHQKQIFNLLKAVGSKYYKVLE</sequence>